<organism evidence="1">
    <name type="scientific">Picea glauca</name>
    <name type="common">White spruce</name>
    <name type="synonym">Pinus glauca</name>
    <dbReference type="NCBI Taxonomy" id="3330"/>
    <lineage>
        <taxon>Eukaryota</taxon>
        <taxon>Viridiplantae</taxon>
        <taxon>Streptophyta</taxon>
        <taxon>Embryophyta</taxon>
        <taxon>Tracheophyta</taxon>
        <taxon>Spermatophyta</taxon>
        <taxon>Pinopsida</taxon>
        <taxon>Pinidae</taxon>
        <taxon>Conifers I</taxon>
        <taxon>Pinales</taxon>
        <taxon>Pinaceae</taxon>
        <taxon>Picea</taxon>
    </lineage>
</organism>
<evidence type="ECO:0000313" key="1">
    <source>
        <dbReference type="EMBL" id="KUM47114.1"/>
    </source>
</evidence>
<accession>A0A101LXE2</accession>
<gene>
    <name evidence="1" type="primary">ymfatpA</name>
    <name evidence="1" type="ORF">ABT39_MTgene6120</name>
</gene>
<comment type="caution">
    <text evidence="1">The sequence shown here is derived from an EMBL/GenBank/DDBJ whole genome shotgun (WGS) entry which is preliminary data.</text>
</comment>
<reference evidence="1" key="1">
    <citation type="journal article" date="2015" name="Genome Biol. Evol.">
        <title>Organellar Genomes of White Spruce (Picea glauca): Assembly and Annotation.</title>
        <authorList>
            <person name="Jackman S.D."/>
            <person name="Warren R.L."/>
            <person name="Gibb E.A."/>
            <person name="Vandervalk B.P."/>
            <person name="Mohamadi H."/>
            <person name="Chu J."/>
            <person name="Raymond A."/>
            <person name="Pleasance S."/>
            <person name="Coope R."/>
            <person name="Wildung M.R."/>
            <person name="Ritland C.E."/>
            <person name="Bousquet J."/>
            <person name="Jones S.J."/>
            <person name="Bohlmann J."/>
            <person name="Birol I."/>
        </authorList>
    </citation>
    <scope>NUCLEOTIDE SEQUENCE [LARGE SCALE GENOMIC DNA]</scope>
    <source>
        <tissue evidence="1">Flushing bud</tissue>
    </source>
</reference>
<name>A0A101LXE2_PICGL</name>
<geneLocation type="mitochondrion" evidence="1"/>
<keyword evidence="1" id="KW-0496">Mitochondrion</keyword>
<protein>
    <submittedName>
        <fullName evidence="1">AtpA intron1 ORF</fullName>
    </submittedName>
</protein>
<dbReference type="AlphaFoldDB" id="A0A101LXE2"/>
<proteinExistence type="predicted"/>
<dbReference type="EMBL" id="LKAM01000008">
    <property type="protein sequence ID" value="KUM47114.1"/>
    <property type="molecule type" value="Genomic_DNA"/>
</dbReference>
<sequence>MTDRFYDFTEELGFLLESWDARKVENFIIEEIGATEGRLGYKFPGCNKLGKAIRVLESIANPVNLTLALDEVRQVEGALTPAFGTETIDGISFSFIKRISDSIKNKQFNLSPSRYHIIAAKPGSKEKRSLTIPSAYDRIF</sequence>